<dbReference type="PANTHER" id="PTHR31885:SF6">
    <property type="entry name" value="GH04784P"/>
    <property type="match status" value="1"/>
</dbReference>
<name>A0AAE8N914_9PEZI</name>
<accession>A0AAE8N914</accession>
<dbReference type="Pfam" id="PF07947">
    <property type="entry name" value="YhhN"/>
    <property type="match status" value="1"/>
</dbReference>
<evidence type="ECO:0000256" key="6">
    <source>
        <dbReference type="SAM" id="Phobius"/>
    </source>
</evidence>
<keyword evidence="3 6" id="KW-0812">Transmembrane</keyword>
<feature type="transmembrane region" description="Helical" evidence="6">
    <location>
        <begin position="12"/>
        <end position="31"/>
    </location>
</feature>
<evidence type="ECO:0000256" key="4">
    <source>
        <dbReference type="ARBA" id="ARBA00022989"/>
    </source>
</evidence>
<gene>
    <name evidence="7" type="ORF">DNG_10458</name>
</gene>
<evidence type="ECO:0008006" key="9">
    <source>
        <dbReference type="Google" id="ProtNLM"/>
    </source>
</evidence>
<dbReference type="GO" id="GO:0016020">
    <property type="term" value="C:membrane"/>
    <property type="evidence" value="ECO:0007669"/>
    <property type="project" value="UniProtKB-SubCell"/>
</dbReference>
<dbReference type="AlphaFoldDB" id="A0AAE8N914"/>
<dbReference type="EMBL" id="ONZQ02000025">
    <property type="protein sequence ID" value="SPO07763.1"/>
    <property type="molecule type" value="Genomic_DNA"/>
</dbReference>
<evidence type="ECO:0000256" key="2">
    <source>
        <dbReference type="ARBA" id="ARBA00007375"/>
    </source>
</evidence>
<evidence type="ECO:0000313" key="7">
    <source>
        <dbReference type="EMBL" id="SPO07763.1"/>
    </source>
</evidence>
<keyword evidence="5 6" id="KW-0472">Membrane</keyword>
<dbReference type="PANTHER" id="PTHR31885">
    <property type="entry name" value="GH04784P"/>
    <property type="match status" value="1"/>
</dbReference>
<feature type="transmembrane region" description="Helical" evidence="6">
    <location>
        <begin position="121"/>
        <end position="142"/>
    </location>
</feature>
<comment type="similarity">
    <text evidence="2">Belongs to the TMEM86 family.</text>
</comment>
<evidence type="ECO:0000256" key="3">
    <source>
        <dbReference type="ARBA" id="ARBA00022692"/>
    </source>
</evidence>
<evidence type="ECO:0000313" key="8">
    <source>
        <dbReference type="Proteomes" id="UP001187682"/>
    </source>
</evidence>
<dbReference type="GO" id="GO:0016787">
    <property type="term" value="F:hydrolase activity"/>
    <property type="evidence" value="ECO:0007669"/>
    <property type="project" value="TreeGrafter"/>
</dbReference>
<dbReference type="Proteomes" id="UP001187682">
    <property type="component" value="Unassembled WGS sequence"/>
</dbReference>
<evidence type="ECO:0000256" key="5">
    <source>
        <dbReference type="ARBA" id="ARBA00023136"/>
    </source>
</evidence>
<feature type="transmembrane region" description="Helical" evidence="6">
    <location>
        <begin position="56"/>
        <end position="76"/>
    </location>
</feature>
<dbReference type="InterPro" id="IPR012506">
    <property type="entry name" value="TMEM86B-like"/>
</dbReference>
<proteinExistence type="inferred from homology"/>
<reference evidence="7" key="1">
    <citation type="submission" date="2018-03" db="EMBL/GenBank/DDBJ databases">
        <authorList>
            <person name="Guldener U."/>
        </authorList>
    </citation>
    <scope>NUCLEOTIDE SEQUENCE</scope>
</reference>
<organism evidence="7 8">
    <name type="scientific">Cephalotrichum gorgonifer</name>
    <dbReference type="NCBI Taxonomy" id="2041049"/>
    <lineage>
        <taxon>Eukaryota</taxon>
        <taxon>Fungi</taxon>
        <taxon>Dikarya</taxon>
        <taxon>Ascomycota</taxon>
        <taxon>Pezizomycotina</taxon>
        <taxon>Sordariomycetes</taxon>
        <taxon>Hypocreomycetidae</taxon>
        <taxon>Microascales</taxon>
        <taxon>Microascaceae</taxon>
        <taxon>Cephalotrichum</taxon>
    </lineage>
</organism>
<protein>
    <recommendedName>
        <fullName evidence="9">YhhN-like protein</fullName>
    </recommendedName>
</protein>
<feature type="transmembrane region" description="Helical" evidence="6">
    <location>
        <begin position="204"/>
        <end position="226"/>
    </location>
</feature>
<sequence>MIPTLDELLDNTVLTLSVVSAFVYLSITRAAPSYSRMVSKTASTALLSLLAYQHGGPYSLVGALALGSLGDAFLAWDNGSDEDSDSNFLCGLGSFLAAHILYVFLFAQSGGGKEKLLDDTWRVAAATFFLVVLAPTMIALLIPRVARDLRVPILVYTAAIGTMLLMALTMDNMLVITGSALFTTSDAILSTEKFLLPRSPYSPLMQYAVWVLYYSGQLLIALGFMARG</sequence>
<comment type="caution">
    <text evidence="7">The sequence shown here is derived from an EMBL/GenBank/DDBJ whole genome shotgun (WGS) entry which is preliminary data.</text>
</comment>
<keyword evidence="8" id="KW-1185">Reference proteome</keyword>
<feature type="transmembrane region" description="Helical" evidence="6">
    <location>
        <begin position="154"/>
        <end position="184"/>
    </location>
</feature>
<keyword evidence="4 6" id="KW-1133">Transmembrane helix</keyword>
<comment type="subcellular location">
    <subcellularLocation>
        <location evidence="1">Membrane</location>
        <topology evidence="1">Multi-pass membrane protein</topology>
    </subcellularLocation>
</comment>
<feature type="transmembrane region" description="Helical" evidence="6">
    <location>
        <begin position="88"/>
        <end position="109"/>
    </location>
</feature>
<evidence type="ECO:0000256" key="1">
    <source>
        <dbReference type="ARBA" id="ARBA00004141"/>
    </source>
</evidence>